<comment type="similarity">
    <text evidence="2">Belongs to the amino acid-polyamine-organocation (APC) superfamily. Basic amino acid/polyamine antiporter (APA) (TC 2.A.3.2) family.</text>
</comment>
<feature type="transmembrane region" description="Helical" evidence="10">
    <location>
        <begin position="122"/>
        <end position="143"/>
    </location>
</feature>
<keyword evidence="5 10" id="KW-0812">Transmembrane</keyword>
<feature type="transmembrane region" description="Helical" evidence="10">
    <location>
        <begin position="331"/>
        <end position="351"/>
    </location>
</feature>
<feature type="transmembrane region" description="Helical" evidence="10">
    <location>
        <begin position="34"/>
        <end position="59"/>
    </location>
</feature>
<protein>
    <recommendedName>
        <fullName evidence="9">Arginine-ornithine antiporter</fullName>
    </recommendedName>
</protein>
<feature type="transmembrane region" description="Helical" evidence="10">
    <location>
        <begin position="150"/>
        <end position="175"/>
    </location>
</feature>
<dbReference type="InterPro" id="IPR004754">
    <property type="entry name" value="Amino_acid_antiprt"/>
</dbReference>
<gene>
    <name evidence="11" type="primary">arcD</name>
    <name evidence="11" type="ORF">CK621_12960</name>
</gene>
<evidence type="ECO:0000256" key="6">
    <source>
        <dbReference type="ARBA" id="ARBA00022970"/>
    </source>
</evidence>
<feature type="transmembrane region" description="Helical" evidence="10">
    <location>
        <begin position="393"/>
        <end position="412"/>
    </location>
</feature>
<keyword evidence="7 10" id="KW-1133">Transmembrane helix</keyword>
<dbReference type="GO" id="GO:0005886">
    <property type="term" value="C:plasma membrane"/>
    <property type="evidence" value="ECO:0007669"/>
    <property type="project" value="UniProtKB-SubCell"/>
</dbReference>
<feature type="transmembrane region" description="Helical" evidence="10">
    <location>
        <begin position="7"/>
        <end position="28"/>
    </location>
</feature>
<dbReference type="RefSeq" id="WP_095552731.1">
    <property type="nucleotide sequence ID" value="NZ_NSJE01000026.1"/>
</dbReference>
<comment type="subcellular location">
    <subcellularLocation>
        <location evidence="1">Cell membrane</location>
        <topology evidence="1">Multi-pass membrane protein</topology>
    </subcellularLocation>
</comment>
<organism evidence="11 12">
    <name type="scientific">Vandammella animalimorsus</name>
    <dbReference type="NCBI Taxonomy" id="2029117"/>
    <lineage>
        <taxon>Bacteria</taxon>
        <taxon>Pseudomonadati</taxon>
        <taxon>Pseudomonadota</taxon>
        <taxon>Betaproteobacteria</taxon>
        <taxon>Burkholderiales</taxon>
        <taxon>Comamonadaceae</taxon>
        <taxon>Vandammella</taxon>
    </lineage>
</organism>
<dbReference type="AlphaFoldDB" id="A0A2A2AUM3"/>
<dbReference type="PANTHER" id="PTHR42770">
    <property type="entry name" value="AMINO ACID TRANSPORTER-RELATED"/>
    <property type="match status" value="1"/>
</dbReference>
<evidence type="ECO:0000256" key="9">
    <source>
        <dbReference type="NCBIfam" id="TIGR03810"/>
    </source>
</evidence>
<proteinExistence type="inferred from homology"/>
<evidence type="ECO:0000313" key="11">
    <source>
        <dbReference type="EMBL" id="PAT41359.1"/>
    </source>
</evidence>
<keyword evidence="6" id="KW-0029">Amino-acid transport</keyword>
<keyword evidence="3" id="KW-0813">Transport</keyword>
<reference evidence="11 12" key="1">
    <citation type="submission" date="2017-08" db="EMBL/GenBank/DDBJ databases">
        <title>WGS of Clinical strains of the CDC Group NO-1 linked to zoonotic infections in humans.</title>
        <authorList>
            <person name="Bernier A.-M."/>
            <person name="Bernard K."/>
        </authorList>
    </citation>
    <scope>NUCLEOTIDE SEQUENCE [LARGE SCALE GENOMIC DNA]</scope>
    <source>
        <strain evidence="11 12">NML120219</strain>
    </source>
</reference>
<evidence type="ECO:0000313" key="12">
    <source>
        <dbReference type="Proteomes" id="UP000218439"/>
    </source>
</evidence>
<evidence type="ECO:0000256" key="10">
    <source>
        <dbReference type="SAM" id="Phobius"/>
    </source>
</evidence>
<dbReference type="Gene3D" id="1.20.1740.10">
    <property type="entry name" value="Amino acid/polyamine transporter I"/>
    <property type="match status" value="1"/>
</dbReference>
<dbReference type="GO" id="GO:0043858">
    <property type="term" value="F:arginine:ornithine antiporter activity"/>
    <property type="evidence" value="ECO:0007669"/>
    <property type="project" value="UniProtKB-UniRule"/>
</dbReference>
<dbReference type="NCBIfam" id="TIGR00905">
    <property type="entry name" value="2A0302"/>
    <property type="match status" value="1"/>
</dbReference>
<dbReference type="GO" id="GO:0006527">
    <property type="term" value="P:L-arginine catabolic process"/>
    <property type="evidence" value="ECO:0007669"/>
    <property type="project" value="UniProtKB-UniRule"/>
</dbReference>
<evidence type="ECO:0000256" key="2">
    <source>
        <dbReference type="ARBA" id="ARBA00008220"/>
    </source>
</evidence>
<dbReference type="PANTHER" id="PTHR42770:SF4">
    <property type="entry name" value="ARGININE_ORNITHINE ANTIPORTER-RELATED"/>
    <property type="match status" value="1"/>
</dbReference>
<dbReference type="Proteomes" id="UP000218439">
    <property type="component" value="Unassembled WGS sequence"/>
</dbReference>
<sequence>MAQEGKLRLGALTALVVGSMIGGGIFSIPQNMAAGAAAGAVLIGWGITAIGMLMLAFVFQTLANRKPELDNGVYAYAKAGFGNYLGFSSAWGYWISAWLGNVSYLVLLFGTLGYFFPAFGEGNTTAAIIGASLVLWFVHALVLRGIKEAAFINLVTTITKVVPLLTFIALVGLAFKMDVFTADFWGRGNAELGSVLTQVKSMMLVTVWVFIGIEGASVYSARAQTRSDVGKATVLGFIGVLLLLVMVNVLSAGVMSQPELAKLKNPSMAYVLAHVVGGWGAAFISIGLVISLAGALLSWTLLSGEILYSAAKDQTMPAFFRRENRNGVPANALWVSNGSIQIFLILALLYGQSYLDLIYLATSMILIPYFFSAIYAVMIAVRGEGYGQADPQRNWDMLIGALAVAYSVWLLYAAGLKYLLLSALLYAPGAIVYVKARIENGQPVFNDIEKMYFAAALVGAAYAGYGLYKGALII</sequence>
<feature type="transmembrane region" description="Helical" evidence="10">
    <location>
        <begin position="91"/>
        <end position="116"/>
    </location>
</feature>
<comment type="caution">
    <text evidence="11">The sequence shown here is derived from an EMBL/GenBank/DDBJ whole genome shotgun (WGS) entry which is preliminary data.</text>
</comment>
<evidence type="ECO:0000256" key="4">
    <source>
        <dbReference type="ARBA" id="ARBA00022475"/>
    </source>
</evidence>
<feature type="transmembrane region" description="Helical" evidence="10">
    <location>
        <begin position="195"/>
        <end position="213"/>
    </location>
</feature>
<feature type="transmembrane region" description="Helical" evidence="10">
    <location>
        <begin position="450"/>
        <end position="468"/>
    </location>
</feature>
<feature type="transmembrane region" description="Helical" evidence="10">
    <location>
        <begin position="234"/>
        <end position="256"/>
    </location>
</feature>
<evidence type="ECO:0000256" key="1">
    <source>
        <dbReference type="ARBA" id="ARBA00004651"/>
    </source>
</evidence>
<dbReference type="InterPro" id="IPR050367">
    <property type="entry name" value="APC_superfamily"/>
</dbReference>
<evidence type="ECO:0000256" key="3">
    <source>
        <dbReference type="ARBA" id="ARBA00022448"/>
    </source>
</evidence>
<dbReference type="EMBL" id="NSJE01000026">
    <property type="protein sequence ID" value="PAT41359.1"/>
    <property type="molecule type" value="Genomic_DNA"/>
</dbReference>
<accession>A0A2A2AUM3</accession>
<evidence type="ECO:0000256" key="8">
    <source>
        <dbReference type="ARBA" id="ARBA00023136"/>
    </source>
</evidence>
<dbReference type="InterPro" id="IPR002293">
    <property type="entry name" value="AA/rel_permease1"/>
</dbReference>
<keyword evidence="8 10" id="KW-0472">Membrane</keyword>
<dbReference type="Pfam" id="PF13520">
    <property type="entry name" value="AA_permease_2"/>
    <property type="match status" value="1"/>
</dbReference>
<feature type="transmembrane region" description="Helical" evidence="10">
    <location>
        <begin position="276"/>
        <end position="302"/>
    </location>
</feature>
<evidence type="ECO:0000256" key="5">
    <source>
        <dbReference type="ARBA" id="ARBA00022692"/>
    </source>
</evidence>
<keyword evidence="4" id="KW-1003">Cell membrane</keyword>
<evidence type="ECO:0000256" key="7">
    <source>
        <dbReference type="ARBA" id="ARBA00022989"/>
    </source>
</evidence>
<dbReference type="InterPro" id="IPR022461">
    <property type="entry name" value="Arg/Orn_antiprt_ArcD"/>
</dbReference>
<name>A0A2A2AUM3_9BURK</name>
<feature type="transmembrane region" description="Helical" evidence="10">
    <location>
        <begin position="357"/>
        <end position="381"/>
    </location>
</feature>
<dbReference type="GO" id="GO:1903826">
    <property type="term" value="P:L-arginine transmembrane transport"/>
    <property type="evidence" value="ECO:0007669"/>
    <property type="project" value="InterPro"/>
</dbReference>
<dbReference type="NCBIfam" id="TIGR03810">
    <property type="entry name" value="arg_ornith_anti"/>
    <property type="match status" value="1"/>
</dbReference>
<dbReference type="PIRSF" id="PIRSF006060">
    <property type="entry name" value="AA_transporter"/>
    <property type="match status" value="1"/>
</dbReference>